<keyword evidence="4" id="KW-0328">Glycosyltransferase</keyword>
<evidence type="ECO:0000256" key="2">
    <source>
        <dbReference type="ARBA" id="ARBA00004922"/>
    </source>
</evidence>
<dbReference type="InterPro" id="IPR051091">
    <property type="entry name" value="O-Glucosyltr/Glycosyltrsf_90"/>
</dbReference>
<comment type="function">
    <text evidence="6">Protein O-glucosyltransferase. Catalyzes the reaction that attaches glucose through an O-glycosidic linkage to a conserved serine residue found in the consensus sequence C-X-S-X-[PA]-C in epidermal growth factor-like repeats. Regulates Notch signaling by glucosylating Notch in the ER, glucosylation is required for the correct folding and cleavage of Notch.</text>
</comment>
<dbReference type="GO" id="GO:0035251">
    <property type="term" value="F:UDP-glucosyltransferase activity"/>
    <property type="evidence" value="ECO:0007669"/>
    <property type="project" value="TreeGrafter"/>
</dbReference>
<dbReference type="GO" id="GO:0045747">
    <property type="term" value="P:positive regulation of Notch signaling pathway"/>
    <property type="evidence" value="ECO:0007669"/>
    <property type="project" value="TreeGrafter"/>
</dbReference>
<dbReference type="PANTHER" id="PTHR12203:SF35">
    <property type="entry name" value="PROTEIN O-GLUCOSYLTRANSFERASE 1"/>
    <property type="match status" value="1"/>
</dbReference>
<comment type="pathway">
    <text evidence="2">Protein modification; protein glycosylation.</text>
</comment>
<sequence length="261" mass="30606">MEMIINTRDWPQVNKKFGPLRAVFSFSKTNEYSDIMYPAWAFWEGGPAIGLYPRGLGRWDQHRKELSQAADRYPWEKKKPIAFFRGSRTSSERDPLVLLARERPDIANAAYTRNQAWKSDADTLGQQPAEEVSFVDHCQYRYLFNFRGVAASFRFKHLFLCGSLVFHVGDEWQEFFYLSLKPWVHYIPVPANASKDTLRKLISYAQRHDEIVKGIAQRGRQHILEHLGMQDVKCYWGRLLKKYAKLLTFQPKLNKTLVEIK</sequence>
<dbReference type="Proteomes" id="UP001378592">
    <property type="component" value="Unassembled WGS sequence"/>
</dbReference>
<dbReference type="GO" id="GO:0005788">
    <property type="term" value="C:endoplasmic reticulum lumen"/>
    <property type="evidence" value="ECO:0007669"/>
    <property type="project" value="UniProtKB-SubCell"/>
</dbReference>
<evidence type="ECO:0000259" key="7">
    <source>
        <dbReference type="SMART" id="SM00672"/>
    </source>
</evidence>
<evidence type="ECO:0000256" key="6">
    <source>
        <dbReference type="ARBA" id="ARBA00045690"/>
    </source>
</evidence>
<dbReference type="GO" id="GO:0035252">
    <property type="term" value="F:UDP-xylosyltransferase activity"/>
    <property type="evidence" value="ECO:0007669"/>
    <property type="project" value="TreeGrafter"/>
</dbReference>
<feature type="domain" description="Glycosyl transferase CAP10" evidence="7">
    <location>
        <begin position="1"/>
        <end position="250"/>
    </location>
</feature>
<dbReference type="AlphaFoldDB" id="A0AAN9W7X1"/>
<dbReference type="InterPro" id="IPR006598">
    <property type="entry name" value="CAP10"/>
</dbReference>
<gene>
    <name evidence="8" type="ORF">R5R35_012961</name>
</gene>
<keyword evidence="9" id="KW-1185">Reference proteome</keyword>
<accession>A0AAN9W7X1</accession>
<evidence type="ECO:0000313" key="9">
    <source>
        <dbReference type="Proteomes" id="UP001378592"/>
    </source>
</evidence>
<dbReference type="PANTHER" id="PTHR12203">
    <property type="entry name" value="KDEL LYS-ASP-GLU-LEU CONTAINING - RELATED"/>
    <property type="match status" value="1"/>
</dbReference>
<evidence type="ECO:0000313" key="8">
    <source>
        <dbReference type="EMBL" id="KAK7873952.1"/>
    </source>
</evidence>
<comment type="caution">
    <text evidence="8">The sequence shown here is derived from an EMBL/GenBank/DDBJ whole genome shotgun (WGS) entry which is preliminary data.</text>
</comment>
<protein>
    <recommendedName>
        <fullName evidence="7">Glycosyl transferase CAP10 domain-containing protein</fullName>
    </recommendedName>
</protein>
<dbReference type="SMART" id="SM00672">
    <property type="entry name" value="CAP10"/>
    <property type="match status" value="1"/>
</dbReference>
<dbReference type="Pfam" id="PF05686">
    <property type="entry name" value="Glyco_transf_90"/>
    <property type="match status" value="1"/>
</dbReference>
<keyword evidence="5" id="KW-0808">Transferase</keyword>
<comment type="subcellular location">
    <subcellularLocation>
        <location evidence="1">Endoplasmic reticulum lumen</location>
    </subcellularLocation>
</comment>
<organism evidence="8 9">
    <name type="scientific">Gryllus longicercus</name>
    <dbReference type="NCBI Taxonomy" id="2509291"/>
    <lineage>
        <taxon>Eukaryota</taxon>
        <taxon>Metazoa</taxon>
        <taxon>Ecdysozoa</taxon>
        <taxon>Arthropoda</taxon>
        <taxon>Hexapoda</taxon>
        <taxon>Insecta</taxon>
        <taxon>Pterygota</taxon>
        <taxon>Neoptera</taxon>
        <taxon>Polyneoptera</taxon>
        <taxon>Orthoptera</taxon>
        <taxon>Ensifera</taxon>
        <taxon>Gryllidea</taxon>
        <taxon>Grylloidea</taxon>
        <taxon>Gryllidae</taxon>
        <taxon>Gryllinae</taxon>
        <taxon>Gryllus</taxon>
    </lineage>
</organism>
<evidence type="ECO:0000256" key="1">
    <source>
        <dbReference type="ARBA" id="ARBA00004319"/>
    </source>
</evidence>
<dbReference type="EMBL" id="JAZDUA010000007">
    <property type="protein sequence ID" value="KAK7873952.1"/>
    <property type="molecule type" value="Genomic_DNA"/>
</dbReference>
<proteinExistence type="inferred from homology"/>
<comment type="similarity">
    <text evidence="3">Belongs to the glycosyltransferase 90 family.</text>
</comment>
<reference evidence="8 9" key="1">
    <citation type="submission" date="2024-03" db="EMBL/GenBank/DDBJ databases">
        <title>The genome assembly and annotation of the cricket Gryllus longicercus Weissman &amp; Gray.</title>
        <authorList>
            <person name="Szrajer S."/>
            <person name="Gray D."/>
            <person name="Ylla G."/>
        </authorList>
    </citation>
    <scope>NUCLEOTIDE SEQUENCE [LARGE SCALE GENOMIC DNA]</scope>
    <source>
        <strain evidence="8">DAG 2021-001</strain>
        <tissue evidence="8">Whole body minus gut</tissue>
    </source>
</reference>
<evidence type="ECO:0000256" key="5">
    <source>
        <dbReference type="ARBA" id="ARBA00022679"/>
    </source>
</evidence>
<dbReference type="GO" id="GO:0006493">
    <property type="term" value="P:protein O-linked glycosylation"/>
    <property type="evidence" value="ECO:0007669"/>
    <property type="project" value="TreeGrafter"/>
</dbReference>
<name>A0AAN9W7X1_9ORTH</name>
<evidence type="ECO:0000256" key="3">
    <source>
        <dbReference type="ARBA" id="ARBA00010118"/>
    </source>
</evidence>
<evidence type="ECO:0000256" key="4">
    <source>
        <dbReference type="ARBA" id="ARBA00022676"/>
    </source>
</evidence>